<keyword evidence="7 11" id="KW-0862">Zinc</keyword>
<dbReference type="OrthoDB" id="9782003at2"/>
<evidence type="ECO:0000256" key="1">
    <source>
        <dbReference type="ARBA" id="ARBA00001947"/>
    </source>
</evidence>
<dbReference type="AlphaFoldDB" id="A0A1N6GEU0"/>
<dbReference type="Proteomes" id="UP000185192">
    <property type="component" value="Unassembled WGS sequence"/>
</dbReference>
<keyword evidence="4 13" id="KW-0645">Protease</keyword>
<evidence type="ECO:0000256" key="6">
    <source>
        <dbReference type="ARBA" id="ARBA00022801"/>
    </source>
</evidence>
<gene>
    <name evidence="13" type="ORF">SAMN02745824_2797</name>
</gene>
<dbReference type="SMART" id="SM00228">
    <property type="entry name" value="PDZ"/>
    <property type="match status" value="1"/>
</dbReference>
<dbReference type="InterPro" id="IPR008915">
    <property type="entry name" value="Peptidase_M50"/>
</dbReference>
<feature type="domain" description="PDZ" evidence="12">
    <location>
        <begin position="130"/>
        <end position="173"/>
    </location>
</feature>
<name>A0A1N6GEU0_9SPHN</name>
<dbReference type="InterPro" id="IPR004387">
    <property type="entry name" value="Pept_M50_Zn"/>
</dbReference>
<dbReference type="InterPro" id="IPR041489">
    <property type="entry name" value="PDZ_6"/>
</dbReference>
<keyword evidence="6 11" id="KW-0378">Hydrolase</keyword>
<evidence type="ECO:0000256" key="2">
    <source>
        <dbReference type="ARBA" id="ARBA00004141"/>
    </source>
</evidence>
<evidence type="ECO:0000256" key="3">
    <source>
        <dbReference type="ARBA" id="ARBA00007931"/>
    </source>
</evidence>
<dbReference type="EC" id="3.4.24.-" evidence="11"/>
<keyword evidence="9 11" id="KW-0482">Metalloprotease</keyword>
<comment type="subcellular location">
    <subcellularLocation>
        <location evidence="2">Membrane</location>
        <topology evidence="2">Multi-pass membrane protein</topology>
    </subcellularLocation>
</comment>
<dbReference type="PROSITE" id="PS50106">
    <property type="entry name" value="PDZ"/>
    <property type="match status" value="1"/>
</dbReference>
<comment type="cofactor">
    <cofactor evidence="1 11">
        <name>Zn(2+)</name>
        <dbReference type="ChEBI" id="CHEBI:29105"/>
    </cofactor>
</comment>
<feature type="transmembrane region" description="Helical" evidence="11">
    <location>
        <begin position="6"/>
        <end position="24"/>
    </location>
</feature>
<evidence type="ECO:0000256" key="11">
    <source>
        <dbReference type="RuleBase" id="RU362031"/>
    </source>
</evidence>
<evidence type="ECO:0000313" key="13">
    <source>
        <dbReference type="EMBL" id="SIO06004.1"/>
    </source>
</evidence>
<proteinExistence type="inferred from homology"/>
<evidence type="ECO:0000256" key="9">
    <source>
        <dbReference type="ARBA" id="ARBA00023049"/>
    </source>
</evidence>
<evidence type="ECO:0000256" key="7">
    <source>
        <dbReference type="ARBA" id="ARBA00022833"/>
    </source>
</evidence>
<dbReference type="NCBIfam" id="TIGR00054">
    <property type="entry name" value="RIP metalloprotease RseP"/>
    <property type="match status" value="1"/>
</dbReference>
<dbReference type="EMBL" id="FSQW01000002">
    <property type="protein sequence ID" value="SIO06004.1"/>
    <property type="molecule type" value="Genomic_DNA"/>
</dbReference>
<organism evidence="13 14">
    <name type="scientific">Parasphingorhabdus marina DSM 22363</name>
    <dbReference type="NCBI Taxonomy" id="1123272"/>
    <lineage>
        <taxon>Bacteria</taxon>
        <taxon>Pseudomonadati</taxon>
        <taxon>Pseudomonadota</taxon>
        <taxon>Alphaproteobacteria</taxon>
        <taxon>Sphingomonadales</taxon>
        <taxon>Sphingomonadaceae</taxon>
        <taxon>Parasphingorhabdus</taxon>
    </lineage>
</organism>
<accession>A0A1N6GEU0</accession>
<evidence type="ECO:0000256" key="8">
    <source>
        <dbReference type="ARBA" id="ARBA00022989"/>
    </source>
</evidence>
<dbReference type="PANTHER" id="PTHR42837">
    <property type="entry name" value="REGULATOR OF SIGMA-E PROTEASE RSEP"/>
    <property type="match status" value="1"/>
</dbReference>
<keyword evidence="14" id="KW-1185">Reference proteome</keyword>
<feature type="transmembrane region" description="Helical" evidence="11">
    <location>
        <begin position="112"/>
        <end position="135"/>
    </location>
</feature>
<comment type="similarity">
    <text evidence="3 11">Belongs to the peptidase M50B family.</text>
</comment>
<keyword evidence="11" id="KW-0479">Metal-binding</keyword>
<dbReference type="STRING" id="1123272.SAMN02745824_2797"/>
<dbReference type="GO" id="GO:0006508">
    <property type="term" value="P:proteolysis"/>
    <property type="evidence" value="ECO:0007669"/>
    <property type="project" value="UniProtKB-KW"/>
</dbReference>
<keyword evidence="5 11" id="KW-0812">Transmembrane</keyword>
<keyword evidence="10 11" id="KW-0472">Membrane</keyword>
<evidence type="ECO:0000256" key="4">
    <source>
        <dbReference type="ARBA" id="ARBA00022670"/>
    </source>
</evidence>
<dbReference type="Gene3D" id="2.30.42.10">
    <property type="match status" value="1"/>
</dbReference>
<protein>
    <recommendedName>
        <fullName evidence="11">Zinc metalloprotease</fullName>
        <ecNumber evidence="11">3.4.24.-</ecNumber>
    </recommendedName>
</protein>
<dbReference type="PANTHER" id="PTHR42837:SF2">
    <property type="entry name" value="MEMBRANE METALLOPROTEASE ARASP2, CHLOROPLASTIC-RELATED"/>
    <property type="match status" value="1"/>
</dbReference>
<keyword evidence="8 11" id="KW-1133">Transmembrane helix</keyword>
<dbReference type="CDD" id="cd06163">
    <property type="entry name" value="S2P-M50_PDZ_RseP-like"/>
    <property type="match status" value="1"/>
</dbReference>
<feature type="transmembrane region" description="Helical" evidence="11">
    <location>
        <begin position="342"/>
        <end position="360"/>
    </location>
</feature>
<dbReference type="GO" id="GO:0046872">
    <property type="term" value="F:metal ion binding"/>
    <property type="evidence" value="ECO:0007669"/>
    <property type="project" value="UniProtKB-KW"/>
</dbReference>
<evidence type="ECO:0000256" key="10">
    <source>
        <dbReference type="ARBA" id="ARBA00023136"/>
    </source>
</evidence>
<dbReference type="CDD" id="cd23081">
    <property type="entry name" value="cpPDZ_EcRseP-like"/>
    <property type="match status" value="1"/>
</dbReference>
<evidence type="ECO:0000259" key="12">
    <source>
        <dbReference type="PROSITE" id="PS50106"/>
    </source>
</evidence>
<evidence type="ECO:0000313" key="14">
    <source>
        <dbReference type="Proteomes" id="UP000185192"/>
    </source>
</evidence>
<dbReference type="InterPro" id="IPR001478">
    <property type="entry name" value="PDZ"/>
</dbReference>
<dbReference type="RefSeq" id="WP_143182873.1">
    <property type="nucleotide sequence ID" value="NZ_FSQW01000002.1"/>
</dbReference>
<dbReference type="Pfam" id="PF17820">
    <property type="entry name" value="PDZ_6"/>
    <property type="match status" value="1"/>
</dbReference>
<dbReference type="InterPro" id="IPR036034">
    <property type="entry name" value="PDZ_sf"/>
</dbReference>
<evidence type="ECO:0000256" key="5">
    <source>
        <dbReference type="ARBA" id="ARBA00022692"/>
    </source>
</evidence>
<feature type="transmembrane region" description="Helical" evidence="11">
    <location>
        <begin position="294"/>
        <end position="314"/>
    </location>
</feature>
<dbReference type="SUPFAM" id="SSF50156">
    <property type="entry name" value="PDZ domain-like"/>
    <property type="match status" value="1"/>
</dbReference>
<dbReference type="Pfam" id="PF02163">
    <property type="entry name" value="Peptidase_M50"/>
    <property type="match status" value="1"/>
</dbReference>
<reference evidence="14" key="1">
    <citation type="submission" date="2016-11" db="EMBL/GenBank/DDBJ databases">
        <authorList>
            <person name="Varghese N."/>
            <person name="Submissions S."/>
        </authorList>
    </citation>
    <scope>NUCLEOTIDE SEQUENCE [LARGE SCALE GENOMIC DNA]</scope>
    <source>
        <strain evidence="14">DSM 22363</strain>
    </source>
</reference>
<dbReference type="GO" id="GO:0004222">
    <property type="term" value="F:metalloendopeptidase activity"/>
    <property type="evidence" value="ECO:0007669"/>
    <property type="project" value="InterPro"/>
</dbReference>
<sequence>MTDNPGFLLTIFAFLITIGVLVFVHEMGHYLVGRWCGVKAETFAIGFGKELTGWTDKRGTRWKICMLPLGGYVQFAGDMDPASTPSKEWLSLPAEERNQTFQSKSLWKRASIVFAGPAINFLFAILILAGFALAYGTSETLPVAGTISENSTAAEIGLEPGDRIVSVNGDSIEMFDDLKQKIVLIPDQQATFVYEREGQLIEKTAIVGVDVQVDRFGNEYRLGLLGMSAGKVEWREVGLLEAPLVATERTIRIVKAIWTTLGQVITGKRSIKELGGPLKIAQISGEQFKLGLEAFIGFVALISINLGFINLLPIPMLDGGHLMLYAIEAVRRKPANPKVQEWAFRSGFALVMVFMLVVTFNDLSSFGLFRAFGG</sequence>
<dbReference type="GO" id="GO:0016020">
    <property type="term" value="C:membrane"/>
    <property type="evidence" value="ECO:0007669"/>
    <property type="project" value="UniProtKB-SubCell"/>
</dbReference>